<dbReference type="Pfam" id="PF26002">
    <property type="entry name" value="Beta-barrel_AprE"/>
    <property type="match status" value="1"/>
</dbReference>
<keyword evidence="9" id="KW-0175">Coiled coil</keyword>
<dbReference type="KEGG" id="saqt:GJV85_05185"/>
<dbReference type="InterPro" id="IPR058781">
    <property type="entry name" value="HH_AprE-like"/>
</dbReference>
<evidence type="ECO:0000256" key="10">
    <source>
        <dbReference type="SAM" id="Phobius"/>
    </source>
</evidence>
<dbReference type="PANTHER" id="PTHR30386:SF26">
    <property type="entry name" value="TRANSPORT PROTEIN COMB"/>
    <property type="match status" value="1"/>
</dbReference>
<dbReference type="PROSITE" id="PS00543">
    <property type="entry name" value="HLYD_FAMILY"/>
    <property type="match status" value="1"/>
</dbReference>
<keyword evidence="6 10" id="KW-0812">Transmembrane</keyword>
<evidence type="ECO:0000256" key="5">
    <source>
        <dbReference type="ARBA" id="ARBA00022519"/>
    </source>
</evidence>
<name>A0A975AZU4_9BACT</name>
<evidence type="ECO:0000256" key="6">
    <source>
        <dbReference type="ARBA" id="ARBA00022692"/>
    </source>
</evidence>
<feature type="domain" description="AprE-like long alpha-helical hairpin" evidence="11">
    <location>
        <begin position="109"/>
        <end position="291"/>
    </location>
</feature>
<dbReference type="InterPro" id="IPR058982">
    <property type="entry name" value="Beta-barrel_AprE"/>
</dbReference>
<feature type="coiled-coil region" evidence="9">
    <location>
        <begin position="235"/>
        <end position="291"/>
    </location>
</feature>
<dbReference type="EMBL" id="CP046072">
    <property type="protein sequence ID" value="QSZ41523.1"/>
    <property type="molecule type" value="Genomic_DNA"/>
</dbReference>
<keyword evidence="3" id="KW-0813">Transport</keyword>
<gene>
    <name evidence="13" type="ORF">GJV85_05185</name>
</gene>
<evidence type="ECO:0000256" key="9">
    <source>
        <dbReference type="SAM" id="Coils"/>
    </source>
</evidence>
<dbReference type="AlphaFoldDB" id="A0A975AZU4"/>
<dbReference type="InterPro" id="IPR010129">
    <property type="entry name" value="T1SS_HlyD"/>
</dbReference>
<comment type="similarity">
    <text evidence="2">Belongs to the membrane fusion protein (MFP) (TC 8.A.1) family.</text>
</comment>
<comment type="subcellular location">
    <subcellularLocation>
        <location evidence="1">Cell inner membrane</location>
        <topology evidence="1">Single-pass membrane protein</topology>
    </subcellularLocation>
</comment>
<accession>A0A975AZU4</accession>
<dbReference type="PANTHER" id="PTHR30386">
    <property type="entry name" value="MEMBRANE FUSION SUBUNIT OF EMRAB-TOLC MULTIDRUG EFFLUX PUMP"/>
    <property type="match status" value="1"/>
</dbReference>
<keyword evidence="14" id="KW-1185">Reference proteome</keyword>
<keyword evidence="5" id="KW-0997">Cell inner membrane</keyword>
<dbReference type="GO" id="GO:0009306">
    <property type="term" value="P:protein secretion"/>
    <property type="evidence" value="ECO:0007669"/>
    <property type="project" value="InterPro"/>
</dbReference>
<organism evidence="13 14">
    <name type="scientific">Sulfurimonas aquatica</name>
    <dbReference type="NCBI Taxonomy" id="2672570"/>
    <lineage>
        <taxon>Bacteria</taxon>
        <taxon>Pseudomonadati</taxon>
        <taxon>Campylobacterota</taxon>
        <taxon>Epsilonproteobacteria</taxon>
        <taxon>Campylobacterales</taxon>
        <taxon>Sulfurimonadaceae</taxon>
        <taxon>Sulfurimonas</taxon>
    </lineage>
</organism>
<dbReference type="Gene3D" id="2.40.30.170">
    <property type="match status" value="1"/>
</dbReference>
<evidence type="ECO:0000256" key="7">
    <source>
        <dbReference type="ARBA" id="ARBA00022989"/>
    </source>
</evidence>
<dbReference type="InterPro" id="IPR050739">
    <property type="entry name" value="MFP"/>
</dbReference>
<dbReference type="PRINTS" id="PR01490">
    <property type="entry name" value="RTXTOXIND"/>
</dbReference>
<keyword evidence="7 10" id="KW-1133">Transmembrane helix</keyword>
<evidence type="ECO:0000256" key="1">
    <source>
        <dbReference type="ARBA" id="ARBA00004377"/>
    </source>
</evidence>
<feature type="transmembrane region" description="Helical" evidence="10">
    <location>
        <begin position="34"/>
        <end position="52"/>
    </location>
</feature>
<reference evidence="13" key="1">
    <citation type="submission" date="2019-11" db="EMBL/GenBank/DDBJ databases">
        <authorList>
            <person name="Kojima H."/>
        </authorList>
    </citation>
    <scope>NUCLEOTIDE SEQUENCE</scope>
    <source>
        <strain evidence="13">H1576</strain>
    </source>
</reference>
<sequence length="444" mass="51094">MEKVHKNRLHSEDYEYINSLSQAVLQKSPFNLRIVLYLWTLVVVVFLLWANLAKIDELVRADGEIVPGGDNQLIQNLEGGIIEEILVSEAQMVKKGDVLVKIDNRKSTSTYASSRLKSQELQAQIFRLKAEATGSDLEVDKKFRKKYPELYKREKKLYSINKSYIDSQSNILKQQKYQTESELRESRTRVKDLKRSLALIKEEIVINEPMVEKGIKSKIDFLKLQREENDIRERYNSARELIPRLKSSLREIEEKKSEIKQRFMSEAQEKLNELTSELLRIENKSDALQDQVKRTVVISPVNGHVQKLFVHTLGGVIKPGDDIVEIVPSDAALWVEVNVKPADIAFIYPSQEAMVKISAYDFAIFGALKGEVVSISADTIMDSKENRFYKVKIKTQVSQFSKERKIILMPGMTVNADIITGKKTVMDYILKPILKTKQYMFSER</sequence>
<dbReference type="InterPro" id="IPR006144">
    <property type="entry name" value="Secretion_HlyD_CS"/>
</dbReference>
<proteinExistence type="inferred from homology"/>
<dbReference type="GO" id="GO:0005886">
    <property type="term" value="C:plasma membrane"/>
    <property type="evidence" value="ECO:0007669"/>
    <property type="project" value="UniProtKB-SubCell"/>
</dbReference>
<evidence type="ECO:0000313" key="14">
    <source>
        <dbReference type="Proteomes" id="UP000671852"/>
    </source>
</evidence>
<dbReference type="Proteomes" id="UP000671852">
    <property type="component" value="Chromosome"/>
</dbReference>
<evidence type="ECO:0000256" key="3">
    <source>
        <dbReference type="ARBA" id="ARBA00022448"/>
    </source>
</evidence>
<evidence type="ECO:0000256" key="4">
    <source>
        <dbReference type="ARBA" id="ARBA00022475"/>
    </source>
</evidence>
<evidence type="ECO:0000256" key="8">
    <source>
        <dbReference type="ARBA" id="ARBA00023136"/>
    </source>
</evidence>
<dbReference type="Pfam" id="PF25994">
    <property type="entry name" value="HH_AprE"/>
    <property type="match status" value="1"/>
</dbReference>
<feature type="domain" description="AprE-like beta-barrel" evidence="12">
    <location>
        <begin position="333"/>
        <end position="421"/>
    </location>
</feature>
<reference evidence="13" key="2">
    <citation type="submission" date="2021-04" db="EMBL/GenBank/DDBJ databases">
        <title>Isolation and characterization of a novel species of the genus Sulfurimonas.</title>
        <authorList>
            <person name="Fukui M."/>
        </authorList>
    </citation>
    <scope>NUCLEOTIDE SEQUENCE</scope>
    <source>
        <strain evidence="13">H1576</strain>
    </source>
</reference>
<keyword evidence="8 10" id="KW-0472">Membrane</keyword>
<evidence type="ECO:0000259" key="11">
    <source>
        <dbReference type="Pfam" id="PF25994"/>
    </source>
</evidence>
<dbReference type="Gene3D" id="2.40.50.100">
    <property type="match status" value="1"/>
</dbReference>
<dbReference type="NCBIfam" id="TIGR01843">
    <property type="entry name" value="type_I_hlyD"/>
    <property type="match status" value="1"/>
</dbReference>
<evidence type="ECO:0000259" key="12">
    <source>
        <dbReference type="Pfam" id="PF26002"/>
    </source>
</evidence>
<keyword evidence="4" id="KW-1003">Cell membrane</keyword>
<protein>
    <submittedName>
        <fullName evidence="13">HlyD family type I secretion periplasmic adaptor subunit</fullName>
    </submittedName>
</protein>
<evidence type="ECO:0000256" key="2">
    <source>
        <dbReference type="ARBA" id="ARBA00009477"/>
    </source>
</evidence>
<evidence type="ECO:0000313" key="13">
    <source>
        <dbReference type="EMBL" id="QSZ41523.1"/>
    </source>
</evidence>